<accession>A0ACD0P8Y0</accession>
<evidence type="ECO:0000313" key="1">
    <source>
        <dbReference type="EMBL" id="PWN54451.1"/>
    </source>
</evidence>
<gene>
    <name evidence="1" type="ORF">IE53DRAFT_70373</name>
</gene>
<dbReference type="Proteomes" id="UP000245626">
    <property type="component" value="Unassembled WGS sequence"/>
</dbReference>
<keyword evidence="2" id="KW-1185">Reference proteome</keyword>
<reference evidence="1 2" key="1">
    <citation type="journal article" date="2018" name="Mol. Biol. Evol.">
        <title>Broad Genomic Sampling Reveals a Smut Pathogenic Ancestry of the Fungal Clade Ustilaginomycotina.</title>
        <authorList>
            <person name="Kijpornyongpan T."/>
            <person name="Mondo S.J."/>
            <person name="Barry K."/>
            <person name="Sandor L."/>
            <person name="Lee J."/>
            <person name="Lipzen A."/>
            <person name="Pangilinan J."/>
            <person name="LaButti K."/>
            <person name="Hainaut M."/>
            <person name="Henrissat B."/>
            <person name="Grigoriev I.V."/>
            <person name="Spatafora J.W."/>
            <person name="Aime M.C."/>
        </authorList>
    </citation>
    <scope>NUCLEOTIDE SEQUENCE [LARGE SCALE GENOMIC DNA]</scope>
    <source>
        <strain evidence="1 2">SA 807</strain>
    </source>
</reference>
<name>A0ACD0P8Y0_9BASI</name>
<protein>
    <submittedName>
        <fullName evidence="1">Uncharacterized protein</fullName>
    </submittedName>
</protein>
<dbReference type="EMBL" id="KZ819684">
    <property type="protein sequence ID" value="PWN54451.1"/>
    <property type="molecule type" value="Genomic_DNA"/>
</dbReference>
<organism evidence="1 2">
    <name type="scientific">Violaceomyces palustris</name>
    <dbReference type="NCBI Taxonomy" id="1673888"/>
    <lineage>
        <taxon>Eukaryota</taxon>
        <taxon>Fungi</taxon>
        <taxon>Dikarya</taxon>
        <taxon>Basidiomycota</taxon>
        <taxon>Ustilaginomycotina</taxon>
        <taxon>Ustilaginomycetes</taxon>
        <taxon>Violaceomycetales</taxon>
        <taxon>Violaceomycetaceae</taxon>
        <taxon>Violaceomyces</taxon>
    </lineage>
</organism>
<sequence>MSLFSPCGETPLFLFPLFALTGLAPVLPPGSPLFFYLTLPLSFSFFHFFIFFFHRKQTPLTVIESPPTVTVSAQPTNTIRLLTTQTLNPLSPPAHPALPYPPPLSATPLLPPTAFILPSPIEQTNQPTDRPTGRKTSRTSRPPLPPPHQPPEFFRIGPPSSPSPC</sequence>
<proteinExistence type="predicted"/>
<evidence type="ECO:0000313" key="2">
    <source>
        <dbReference type="Proteomes" id="UP000245626"/>
    </source>
</evidence>